<feature type="coiled-coil region" evidence="4">
    <location>
        <begin position="717"/>
        <end position="744"/>
    </location>
</feature>
<feature type="domain" description="Rad50/SbcC-type AAA" evidence="6">
    <location>
        <begin position="5"/>
        <end position="174"/>
    </location>
</feature>
<keyword evidence="8" id="KW-1185">Reference proteome</keyword>
<comment type="subunit">
    <text evidence="2">Heterodimer of SbcC and SbcD.</text>
</comment>
<dbReference type="EMBL" id="JBHUGD010000004">
    <property type="protein sequence ID" value="MFD1948666.1"/>
    <property type="molecule type" value="Genomic_DNA"/>
</dbReference>
<dbReference type="SUPFAM" id="SSF52540">
    <property type="entry name" value="P-loop containing nucleoside triphosphate hydrolases"/>
    <property type="match status" value="1"/>
</dbReference>
<evidence type="ECO:0000256" key="3">
    <source>
        <dbReference type="ARBA" id="ARBA00013368"/>
    </source>
</evidence>
<comment type="caution">
    <text evidence="7">The sequence shown here is derived from an EMBL/GenBank/DDBJ whole genome shotgun (WGS) entry which is preliminary data.</text>
</comment>
<evidence type="ECO:0000313" key="7">
    <source>
        <dbReference type="EMBL" id="MFD1948666.1"/>
    </source>
</evidence>
<keyword evidence="4" id="KW-0175">Coiled coil</keyword>
<protein>
    <recommendedName>
        <fullName evidence="3">Nuclease SbcCD subunit C</fullName>
    </recommendedName>
</protein>
<dbReference type="Proteomes" id="UP001597351">
    <property type="component" value="Unassembled WGS sequence"/>
</dbReference>
<feature type="region of interest" description="Disordered" evidence="5">
    <location>
        <begin position="679"/>
        <end position="705"/>
    </location>
</feature>
<reference evidence="8" key="1">
    <citation type="journal article" date="2019" name="Int. J. Syst. Evol. Microbiol.">
        <title>The Global Catalogue of Microorganisms (GCM) 10K type strain sequencing project: providing services to taxonomists for standard genome sequencing and annotation.</title>
        <authorList>
            <consortium name="The Broad Institute Genomics Platform"/>
            <consortium name="The Broad Institute Genome Sequencing Center for Infectious Disease"/>
            <person name="Wu L."/>
            <person name="Ma J."/>
        </authorList>
    </citation>
    <scope>NUCLEOTIDE SEQUENCE [LARGE SCALE GENOMIC DNA]</scope>
    <source>
        <strain evidence="8">CGMCC 1.12477</strain>
    </source>
</reference>
<evidence type="ECO:0000256" key="1">
    <source>
        <dbReference type="ARBA" id="ARBA00006930"/>
    </source>
</evidence>
<sequence>MRIHRLRIQAFGPFAGEVEVDLDTLSDAGLFLLTGATGAGKTSVLDAICFALYGAVPGDRQIAKRLRSDHAAPGVAPEVTLELTLAGRRLRIDRSPSWQRPKKRGDGTTTAQASVLVQERVDGTWVPRSSRLDEAGHLLSGLLGMTQTQFCQVQMLPQGRFQAFLRAGSDDRQRLLHQLFRTSRFEAVEAWLRDHRRSLGREAARHEAGVAALVNRTSEAARRETPSSWTLPHLAEVADEISPWADALSREADELHSSTVTRLDQAVGAEADARAALDDARALAGVQQRHRAALAELGALDAAAGDLALDLARLRAGRRAVPVLGHVESVHRATRRSDAARTLAARDLGRLRELLDQVRPDDLGAVIDDTTRSLATVHAALPRLAELDDVRLAVAGDQERLRSLADELGALDDELASLPAALADHAAAELDAQRAADSLAAAEDEVGVARERLAAGREVVSLLRRRTDAETLLRAAVDDVHARKEHWLDLQERRLSGMAAEIALGLASGHDCPVCGSADHPHPAQALPGSPDAEAVRRARSDVDDAEVVRHARQLALADLDARTTAARERTRGATIPVLERELADREGRASRLRARATRLPGLAARRERADERLAEVRLRVHHLHGDRASTASALAQREQRLTVLTDELDTLVDGTGHDTLPALAESLERRLVAARTAHRSHEDAVREEQQLDEVSARAAAAATQQGFDDPAAAQEAAEAAGDLDELQALVDRHRQRRAAAEATLADPDVRAAAAAAEPDLPTLVGDHEAAQAALRAAHDAEATARRRTARLDGLVADLHEHLAAWSPVRARHALADRLASLADGSSPDNRLRMRLSGYVLAARLAQVVAAANERLSAMLDGRYQLEHSDDRGAGETRGGLSLRVRDEWSGESRDPVTLSGGETFVVSLALALGLSDVISHEAGGAELDTLFVDEGFGTLDADSLDHVMDMLDSLRDGGRVVGVVSHVPELRDRIPAQLHVEKRRAGSRTRQASAPAPMR</sequence>
<organism evidence="7 8">
    <name type="scientific">Nocardioides aestuarii</name>
    <dbReference type="NCBI Taxonomy" id="252231"/>
    <lineage>
        <taxon>Bacteria</taxon>
        <taxon>Bacillati</taxon>
        <taxon>Actinomycetota</taxon>
        <taxon>Actinomycetes</taxon>
        <taxon>Propionibacteriales</taxon>
        <taxon>Nocardioidaceae</taxon>
        <taxon>Nocardioides</taxon>
    </lineage>
</organism>
<dbReference type="PANTHER" id="PTHR32114">
    <property type="entry name" value="ABC TRANSPORTER ABCH.3"/>
    <property type="match status" value="1"/>
</dbReference>
<evidence type="ECO:0000259" key="6">
    <source>
        <dbReference type="Pfam" id="PF13476"/>
    </source>
</evidence>
<evidence type="ECO:0000313" key="8">
    <source>
        <dbReference type="Proteomes" id="UP001597351"/>
    </source>
</evidence>
<dbReference type="Pfam" id="PF13476">
    <property type="entry name" value="AAA_23"/>
    <property type="match status" value="1"/>
</dbReference>
<evidence type="ECO:0000256" key="5">
    <source>
        <dbReference type="SAM" id="MobiDB-lite"/>
    </source>
</evidence>
<dbReference type="PANTHER" id="PTHR32114:SF2">
    <property type="entry name" value="ABC TRANSPORTER ABCH.3"/>
    <property type="match status" value="1"/>
</dbReference>
<gene>
    <name evidence="7" type="ORF">ACFSDE_17830</name>
</gene>
<comment type="similarity">
    <text evidence="1">Belongs to the SMC family. SbcC subfamily.</text>
</comment>
<accession>A0ABW4TRZ1</accession>
<evidence type="ECO:0000256" key="2">
    <source>
        <dbReference type="ARBA" id="ARBA00011322"/>
    </source>
</evidence>
<dbReference type="Gene3D" id="3.40.50.300">
    <property type="entry name" value="P-loop containing nucleotide triphosphate hydrolases"/>
    <property type="match status" value="2"/>
</dbReference>
<dbReference type="RefSeq" id="WP_343921788.1">
    <property type="nucleotide sequence ID" value="NZ_BAAAJT010000003.1"/>
</dbReference>
<evidence type="ECO:0000256" key="4">
    <source>
        <dbReference type="SAM" id="Coils"/>
    </source>
</evidence>
<dbReference type="InterPro" id="IPR027417">
    <property type="entry name" value="P-loop_NTPase"/>
</dbReference>
<proteinExistence type="inferred from homology"/>
<feature type="coiled-coil region" evidence="4">
    <location>
        <begin position="425"/>
        <end position="452"/>
    </location>
</feature>
<name>A0ABW4TRZ1_9ACTN</name>
<feature type="compositionally biased region" description="Basic and acidic residues" evidence="5">
    <location>
        <begin position="680"/>
        <end position="690"/>
    </location>
</feature>
<dbReference type="InterPro" id="IPR038729">
    <property type="entry name" value="Rad50/SbcC_AAA"/>
</dbReference>
<dbReference type="Pfam" id="PF13558">
    <property type="entry name" value="SbcC_Walker_B"/>
    <property type="match status" value="1"/>
</dbReference>